<gene>
    <name evidence="1" type="ORF">GCM10025778_32580</name>
</gene>
<reference evidence="2" key="1">
    <citation type="journal article" date="2019" name="Int. J. Syst. Evol. Microbiol.">
        <title>The Global Catalogue of Microorganisms (GCM) 10K type strain sequencing project: providing services to taxonomists for standard genome sequencing and annotation.</title>
        <authorList>
            <consortium name="The Broad Institute Genomics Platform"/>
            <consortium name="The Broad Institute Genome Sequencing Center for Infectious Disease"/>
            <person name="Wu L."/>
            <person name="Ma J."/>
        </authorList>
    </citation>
    <scope>NUCLEOTIDE SEQUENCE [LARGE SCALE GENOMIC DNA]</scope>
    <source>
        <strain evidence="2">JCM 18952</strain>
    </source>
</reference>
<dbReference type="RefSeq" id="WP_210100385.1">
    <property type="nucleotide sequence ID" value="NZ_BAABLK010000087.1"/>
</dbReference>
<organism evidence="1 2">
    <name type="scientific">Paeniglutamicibacter antarcticus</name>
    <dbReference type="NCBI Taxonomy" id="494023"/>
    <lineage>
        <taxon>Bacteria</taxon>
        <taxon>Bacillati</taxon>
        <taxon>Actinomycetota</taxon>
        <taxon>Actinomycetes</taxon>
        <taxon>Micrococcales</taxon>
        <taxon>Micrococcaceae</taxon>
        <taxon>Paeniglutamicibacter</taxon>
    </lineage>
</organism>
<keyword evidence="2" id="KW-1185">Reference proteome</keyword>
<name>A0ABP9TPP8_9MICC</name>
<sequence length="136" mass="14849">MFTSRFSFDRLALKWATHYRRTPTEIMQALSTTSVGAFNVPGAGPMAPLCHLAIHAYDIRGPLGINTPIDPATAELVLDEITQGKHAVPSTRYDGLRLEAVDSDWSIGQGLNARGPVGGVDECLERSRNRCQPDSR</sequence>
<evidence type="ECO:0000313" key="1">
    <source>
        <dbReference type="EMBL" id="GAA5228719.1"/>
    </source>
</evidence>
<evidence type="ECO:0000313" key="2">
    <source>
        <dbReference type="Proteomes" id="UP001501257"/>
    </source>
</evidence>
<proteinExistence type="predicted"/>
<comment type="caution">
    <text evidence="1">The sequence shown here is derived from an EMBL/GenBank/DDBJ whole genome shotgun (WGS) entry which is preliminary data.</text>
</comment>
<dbReference type="EMBL" id="BAABLK010000087">
    <property type="protein sequence ID" value="GAA5228719.1"/>
    <property type="molecule type" value="Genomic_DNA"/>
</dbReference>
<protein>
    <submittedName>
        <fullName evidence="1">Uncharacterized protein</fullName>
    </submittedName>
</protein>
<dbReference type="Proteomes" id="UP001501257">
    <property type="component" value="Unassembled WGS sequence"/>
</dbReference>
<accession>A0ABP9TPP8</accession>